<protein>
    <submittedName>
        <fullName evidence="1">DUF4348 domain-containing protein</fullName>
    </submittedName>
</protein>
<dbReference type="Proteomes" id="UP000640614">
    <property type="component" value="Unassembled WGS sequence"/>
</dbReference>
<dbReference type="Pfam" id="PF14254">
    <property type="entry name" value="DUF4348"/>
    <property type="match status" value="1"/>
</dbReference>
<accession>A0ABR9TE56</accession>
<name>A0ABR9TE56_9FLAO</name>
<dbReference type="EMBL" id="PRDM01000001">
    <property type="protein sequence ID" value="MBE8723618.1"/>
    <property type="molecule type" value="Genomic_DNA"/>
</dbReference>
<dbReference type="InterPro" id="IPR025590">
    <property type="entry name" value="DUF4348"/>
</dbReference>
<comment type="caution">
    <text evidence="1">The sequence shown here is derived from an EMBL/GenBank/DDBJ whole genome shotgun (WGS) entry which is preliminary data.</text>
</comment>
<sequence>MKLKAQILFLFLSFLFINCKNESVKTTTSKQENKKQEIVNEEKQETKIANEDFETFLKEFSRDSIFQVSRVKFPLKTTETNFESTEEKIISKSEYKKMDFTYPEDAATRQLDAYTQKNVLKNNLMIVEIRGVDNGIYTDIIFEKINGRWFLKTLNDLSN</sequence>
<proteinExistence type="predicted"/>
<evidence type="ECO:0000313" key="2">
    <source>
        <dbReference type="Proteomes" id="UP000640614"/>
    </source>
</evidence>
<keyword evidence="2" id="KW-1185">Reference proteome</keyword>
<gene>
    <name evidence="1" type="ORF">C4F50_01580</name>
</gene>
<dbReference type="RefSeq" id="WP_193844673.1">
    <property type="nucleotide sequence ID" value="NZ_PRDM01000001.1"/>
</dbReference>
<reference evidence="1 2" key="1">
    <citation type="submission" date="2018-07" db="EMBL/GenBank/DDBJ databases">
        <title>Genome assembly of strain KB82.</title>
        <authorList>
            <person name="Kukolya J."/>
            <person name="Horvath B."/>
            <person name="Nagy I."/>
            <person name="Toth A."/>
        </authorList>
    </citation>
    <scope>NUCLEOTIDE SEQUENCE [LARGE SCALE GENOMIC DNA]</scope>
    <source>
        <strain evidence="1 2">Kb82</strain>
    </source>
</reference>
<dbReference type="Gene3D" id="3.10.450.410">
    <property type="match status" value="1"/>
</dbReference>
<organism evidence="1 2">
    <name type="scientific">Flavobacterium hungaricum</name>
    <dbReference type="NCBI Taxonomy" id="2082725"/>
    <lineage>
        <taxon>Bacteria</taxon>
        <taxon>Pseudomonadati</taxon>
        <taxon>Bacteroidota</taxon>
        <taxon>Flavobacteriia</taxon>
        <taxon>Flavobacteriales</taxon>
        <taxon>Flavobacteriaceae</taxon>
        <taxon>Flavobacterium</taxon>
    </lineage>
</organism>
<evidence type="ECO:0000313" key="1">
    <source>
        <dbReference type="EMBL" id="MBE8723618.1"/>
    </source>
</evidence>